<sequence length="481" mass="55948">MSIRTNKMKAVAVLMKQLTTARRKFDERGRDESFDGELEKLRSVLNKIKDVFVEVKKNEEKLLDTLAEVYDHLRRLNRRKLHEDMDGICNRIRDYALMLLPTLVFDDSFKDEDHKGGKISHSSEELVQPHHQNNWTLEDYYRLHHLSRFYFLSLLIFPENAVIRKRNAINLWIGEGFSENTYNDTAEEEVEDVIDDLLKCGVIVRCGNGKDPFVNRFRILPGVRRASYLNFRPQWATELRNLEVLQLGHWQDSALHHIEVGSQEFLKDLRYLKELKYLSLRGMSRIFEVPSSIAELEKLLILDVKACHNLERLPDDISSMKSLTHLIMSDCCLLEGMPKGIEKLSNLEVLKGFLISTSEKTPCEISDLVNLRKLRRLSIRIGSEAMIRDGEFESLRFFFALKHLKISWSVSDPKYDKINVVLPSSLRKLHLECFPGKSLEECFMPLLPRFVFISMELKITGGKLESMKVDFPYGGVWNHCV</sequence>
<evidence type="ECO:0000256" key="1">
    <source>
        <dbReference type="ARBA" id="ARBA00022737"/>
    </source>
</evidence>
<evidence type="ECO:0000313" key="5">
    <source>
        <dbReference type="Proteomes" id="UP000501690"/>
    </source>
</evidence>
<dbReference type="PANTHER" id="PTHR47186:SF45">
    <property type="entry name" value="DISEASE RESISTANCE RPP13-LIKE PROTEIN 1"/>
    <property type="match status" value="1"/>
</dbReference>
<dbReference type="Pfam" id="PF23559">
    <property type="entry name" value="WHD_DRP"/>
    <property type="match status" value="1"/>
</dbReference>
<dbReference type="InterPro" id="IPR055414">
    <property type="entry name" value="LRR_R13L4/SHOC2-like"/>
</dbReference>
<dbReference type="Gene3D" id="3.80.10.10">
    <property type="entry name" value="Ribonuclease Inhibitor"/>
    <property type="match status" value="1"/>
</dbReference>
<accession>A0A4D6NI81</accession>
<feature type="domain" description="Disease resistance protein winged helix" evidence="2">
    <location>
        <begin position="156"/>
        <end position="204"/>
    </location>
</feature>
<proteinExistence type="predicted"/>
<reference evidence="4 5" key="1">
    <citation type="submission" date="2019-04" db="EMBL/GenBank/DDBJ databases">
        <title>An improved genome assembly and genetic linkage map for asparagus bean, Vigna unguiculata ssp. sesquipedialis.</title>
        <authorList>
            <person name="Xia Q."/>
            <person name="Zhang R."/>
            <person name="Dong Y."/>
        </authorList>
    </citation>
    <scope>NUCLEOTIDE SEQUENCE [LARGE SCALE GENOMIC DNA]</scope>
    <source>
        <tissue evidence="4">Leaf</tissue>
    </source>
</reference>
<keyword evidence="1" id="KW-0677">Repeat</keyword>
<dbReference type="PANTHER" id="PTHR47186">
    <property type="entry name" value="LEUCINE-RICH REPEAT-CONTAINING PROTEIN 57"/>
    <property type="match status" value="1"/>
</dbReference>
<dbReference type="AlphaFoldDB" id="A0A4D6NI81"/>
<feature type="domain" description="Disease resistance R13L4/SHOC-2-like LRR" evidence="3">
    <location>
        <begin position="240"/>
        <end position="456"/>
    </location>
</feature>
<evidence type="ECO:0000259" key="2">
    <source>
        <dbReference type="Pfam" id="PF23559"/>
    </source>
</evidence>
<keyword evidence="5" id="KW-1185">Reference proteome</keyword>
<dbReference type="EMBL" id="CP039354">
    <property type="protein sequence ID" value="QCE12279.1"/>
    <property type="molecule type" value="Genomic_DNA"/>
</dbReference>
<evidence type="ECO:0000259" key="3">
    <source>
        <dbReference type="Pfam" id="PF23598"/>
    </source>
</evidence>
<dbReference type="Proteomes" id="UP000501690">
    <property type="component" value="Linkage Group LG10"/>
</dbReference>
<protein>
    <submittedName>
        <fullName evidence="4">Disease resistance protein RPM1</fullName>
    </submittedName>
</protein>
<dbReference type="InterPro" id="IPR058922">
    <property type="entry name" value="WHD_DRP"/>
</dbReference>
<name>A0A4D6NI81_VIGUN</name>
<dbReference type="SUPFAM" id="SSF52058">
    <property type="entry name" value="L domain-like"/>
    <property type="match status" value="1"/>
</dbReference>
<gene>
    <name evidence="4" type="ORF">DEO72_LG10g3521</name>
</gene>
<organism evidence="4 5">
    <name type="scientific">Vigna unguiculata</name>
    <name type="common">Cowpea</name>
    <dbReference type="NCBI Taxonomy" id="3917"/>
    <lineage>
        <taxon>Eukaryota</taxon>
        <taxon>Viridiplantae</taxon>
        <taxon>Streptophyta</taxon>
        <taxon>Embryophyta</taxon>
        <taxon>Tracheophyta</taxon>
        <taxon>Spermatophyta</taxon>
        <taxon>Magnoliopsida</taxon>
        <taxon>eudicotyledons</taxon>
        <taxon>Gunneridae</taxon>
        <taxon>Pentapetalae</taxon>
        <taxon>rosids</taxon>
        <taxon>fabids</taxon>
        <taxon>Fabales</taxon>
        <taxon>Fabaceae</taxon>
        <taxon>Papilionoideae</taxon>
        <taxon>50 kb inversion clade</taxon>
        <taxon>NPAAA clade</taxon>
        <taxon>indigoferoid/millettioid clade</taxon>
        <taxon>Phaseoleae</taxon>
        <taxon>Vigna</taxon>
    </lineage>
</organism>
<dbReference type="Pfam" id="PF23598">
    <property type="entry name" value="LRR_14"/>
    <property type="match status" value="1"/>
</dbReference>
<dbReference type="InterPro" id="IPR032675">
    <property type="entry name" value="LRR_dom_sf"/>
</dbReference>
<evidence type="ECO:0000313" key="4">
    <source>
        <dbReference type="EMBL" id="QCE12279.1"/>
    </source>
</evidence>